<dbReference type="CDD" id="cd13640">
    <property type="entry name" value="PBP2_ChoX"/>
    <property type="match status" value="1"/>
</dbReference>
<dbReference type="GO" id="GO:0033265">
    <property type="term" value="F:choline binding"/>
    <property type="evidence" value="ECO:0007669"/>
    <property type="project" value="InterPro"/>
</dbReference>
<dbReference type="STRING" id="1165689.SAMN02927914_02064"/>
<evidence type="ECO:0000256" key="1">
    <source>
        <dbReference type="SAM" id="SignalP"/>
    </source>
</evidence>
<dbReference type="Gene3D" id="3.40.190.10">
    <property type="entry name" value="Periplasmic binding protein-like II"/>
    <property type="match status" value="1"/>
</dbReference>
<accession>A0A1G5XA03</accession>
<evidence type="ECO:0000313" key="4">
    <source>
        <dbReference type="Proteomes" id="UP000198588"/>
    </source>
</evidence>
<dbReference type="GO" id="GO:0042597">
    <property type="term" value="C:periplasmic space"/>
    <property type="evidence" value="ECO:0007669"/>
    <property type="project" value="InterPro"/>
</dbReference>
<dbReference type="GO" id="GO:0015871">
    <property type="term" value="P:choline transport"/>
    <property type="evidence" value="ECO:0007669"/>
    <property type="project" value="InterPro"/>
</dbReference>
<organism evidence="3 4">
    <name type="scientific">Mesorhizobium qingshengii</name>
    <dbReference type="NCBI Taxonomy" id="1165689"/>
    <lineage>
        <taxon>Bacteria</taxon>
        <taxon>Pseudomonadati</taxon>
        <taxon>Pseudomonadota</taxon>
        <taxon>Alphaproteobacteria</taxon>
        <taxon>Hyphomicrobiales</taxon>
        <taxon>Phyllobacteriaceae</taxon>
        <taxon>Mesorhizobium</taxon>
    </lineage>
</organism>
<dbReference type="InterPro" id="IPR017783">
    <property type="entry name" value="ABC_choline_sub-bd"/>
</dbReference>
<dbReference type="Proteomes" id="UP000198588">
    <property type="component" value="Unassembled WGS sequence"/>
</dbReference>
<dbReference type="GO" id="GO:0043190">
    <property type="term" value="C:ATP-binding cassette (ABC) transporter complex"/>
    <property type="evidence" value="ECO:0007669"/>
    <property type="project" value="InterPro"/>
</dbReference>
<dbReference type="NCBIfam" id="TIGR03414">
    <property type="entry name" value="ABC_choline_bnd"/>
    <property type="match status" value="1"/>
</dbReference>
<name>A0A1G5XA03_9HYPH</name>
<gene>
    <name evidence="3" type="ORF">SAMN02927914_02064</name>
</gene>
<protein>
    <submittedName>
        <fullName evidence="3">Glycine betaine/proline transport system substrate-binding protein</fullName>
    </submittedName>
</protein>
<feature type="domain" description="ABC-type glycine betaine transport system substrate-binding" evidence="2">
    <location>
        <begin position="30"/>
        <end position="277"/>
    </location>
</feature>
<dbReference type="RefSeq" id="WP_091577327.1">
    <property type="nucleotide sequence ID" value="NZ_FMXM01000005.1"/>
</dbReference>
<proteinExistence type="predicted"/>
<feature type="signal peptide" evidence="1">
    <location>
        <begin position="1"/>
        <end position="23"/>
    </location>
</feature>
<dbReference type="Pfam" id="PF04069">
    <property type="entry name" value="OpuAC"/>
    <property type="match status" value="1"/>
</dbReference>
<sequence length="312" mass="34308">MFRFLANGVCLAALALASHAAQAAEAEQCKTVRMAEPGWNDLAFTTGVANVLLQALGYQPQSEVLGINVIYEGMKNRDLDLFLGYWDPAMVTYYEPYKKDGSVENVRLNLEGAKYTFAVPTYVWEAGVKDVSDLHKFADKFGKKMYGIEPGSNQLMMDAIADPAFGLDGWHVVESSEAGMLSEVGYEIKEKQFIVFQGWAPHPMNTMYDFKYLTGGDKFFGPNFGAATVATQVRKGYLQQCPNVGKLLENLAFDIDFENVGMGYLINDGMKPEDGALKAITLNKNRLDAWLAGVTTFDGKPGLAAVKEKLGL</sequence>
<keyword evidence="1" id="KW-0732">Signal</keyword>
<reference evidence="3 4" key="1">
    <citation type="submission" date="2016-10" db="EMBL/GenBank/DDBJ databases">
        <authorList>
            <person name="de Groot N.N."/>
        </authorList>
    </citation>
    <scope>NUCLEOTIDE SEQUENCE [LARGE SCALE GENOMIC DNA]</scope>
    <source>
        <strain evidence="3 4">CGMCC 1.12097</strain>
    </source>
</reference>
<dbReference type="SUPFAM" id="SSF53850">
    <property type="entry name" value="Periplasmic binding protein-like II"/>
    <property type="match status" value="1"/>
</dbReference>
<dbReference type="InterPro" id="IPR007210">
    <property type="entry name" value="ABC_Gly_betaine_transp_sub-bd"/>
</dbReference>
<dbReference type="EMBL" id="FMXM01000005">
    <property type="protein sequence ID" value="SDA66597.1"/>
    <property type="molecule type" value="Genomic_DNA"/>
</dbReference>
<evidence type="ECO:0000313" key="3">
    <source>
        <dbReference type="EMBL" id="SDA66597.1"/>
    </source>
</evidence>
<feature type="chain" id="PRO_5011557042" evidence="1">
    <location>
        <begin position="24"/>
        <end position="312"/>
    </location>
</feature>
<dbReference type="GO" id="GO:0022857">
    <property type="term" value="F:transmembrane transporter activity"/>
    <property type="evidence" value="ECO:0007669"/>
    <property type="project" value="InterPro"/>
</dbReference>
<dbReference type="OrthoDB" id="9787902at2"/>
<dbReference type="Gene3D" id="3.40.190.100">
    <property type="entry name" value="Glycine betaine-binding periplasmic protein, domain 2"/>
    <property type="match status" value="1"/>
</dbReference>
<dbReference type="AlphaFoldDB" id="A0A1G5XA03"/>
<evidence type="ECO:0000259" key="2">
    <source>
        <dbReference type="Pfam" id="PF04069"/>
    </source>
</evidence>